<evidence type="ECO:0000256" key="10">
    <source>
        <dbReference type="ARBA" id="ARBA00022833"/>
    </source>
</evidence>
<dbReference type="GO" id="GO:0008270">
    <property type="term" value="F:zinc ion binding"/>
    <property type="evidence" value="ECO:0007669"/>
    <property type="project" value="UniProtKB-KW"/>
</dbReference>
<dbReference type="InterPro" id="IPR001841">
    <property type="entry name" value="Znf_RING"/>
</dbReference>
<dbReference type="Pfam" id="PF13639">
    <property type="entry name" value="zf-RING_2"/>
    <property type="match status" value="1"/>
</dbReference>
<keyword evidence="6 15" id="KW-0812">Transmembrane</keyword>
<dbReference type="GO" id="GO:0061630">
    <property type="term" value="F:ubiquitin protein ligase activity"/>
    <property type="evidence" value="ECO:0007669"/>
    <property type="project" value="UniProtKB-EC"/>
</dbReference>
<keyword evidence="7" id="KW-0479">Metal-binding</keyword>
<dbReference type="Gene3D" id="3.30.40.10">
    <property type="entry name" value="Zinc/RING finger domain, C3HC4 (zinc finger)"/>
    <property type="match status" value="1"/>
</dbReference>
<dbReference type="SMART" id="SM01197">
    <property type="entry name" value="FANCL_C"/>
    <property type="match status" value="1"/>
</dbReference>
<keyword evidence="12 15" id="KW-0472">Membrane</keyword>
<evidence type="ECO:0000256" key="7">
    <source>
        <dbReference type="ARBA" id="ARBA00022723"/>
    </source>
</evidence>
<dbReference type="PANTHER" id="PTHR46913">
    <property type="entry name" value="RING-H2 FINGER PROTEIN ATL16"/>
    <property type="match status" value="1"/>
</dbReference>
<feature type="compositionally biased region" description="Polar residues" evidence="14">
    <location>
        <begin position="222"/>
        <end position="237"/>
    </location>
</feature>
<dbReference type="EMBL" id="CP136892">
    <property type="protein sequence ID" value="WOL02765.1"/>
    <property type="molecule type" value="Genomic_DNA"/>
</dbReference>
<evidence type="ECO:0000313" key="18">
    <source>
        <dbReference type="Proteomes" id="UP001327560"/>
    </source>
</evidence>
<dbReference type="PROSITE" id="PS50089">
    <property type="entry name" value="ZF_RING_2"/>
    <property type="match status" value="1"/>
</dbReference>
<accession>A0AAQ3K861</accession>
<keyword evidence="9" id="KW-0833">Ubl conjugation pathway</keyword>
<evidence type="ECO:0000256" key="15">
    <source>
        <dbReference type="SAM" id="Phobius"/>
    </source>
</evidence>
<feature type="domain" description="RING-type" evidence="16">
    <location>
        <begin position="143"/>
        <end position="185"/>
    </location>
</feature>
<dbReference type="InterPro" id="IPR013083">
    <property type="entry name" value="Znf_RING/FYVE/PHD"/>
</dbReference>
<evidence type="ECO:0000256" key="8">
    <source>
        <dbReference type="ARBA" id="ARBA00022771"/>
    </source>
</evidence>
<dbReference type="GO" id="GO:0016020">
    <property type="term" value="C:membrane"/>
    <property type="evidence" value="ECO:0007669"/>
    <property type="project" value="UniProtKB-SubCell"/>
</dbReference>
<dbReference type="InterPro" id="IPR044600">
    <property type="entry name" value="ATL1/ATL16-like"/>
</dbReference>
<name>A0AAQ3K861_9LILI</name>
<dbReference type="Proteomes" id="UP001327560">
    <property type="component" value="Chromosome 3"/>
</dbReference>
<evidence type="ECO:0000256" key="12">
    <source>
        <dbReference type="ARBA" id="ARBA00023136"/>
    </source>
</evidence>
<evidence type="ECO:0000256" key="13">
    <source>
        <dbReference type="PROSITE-ProRule" id="PRU00175"/>
    </source>
</evidence>
<evidence type="ECO:0000256" key="9">
    <source>
        <dbReference type="ARBA" id="ARBA00022786"/>
    </source>
</evidence>
<dbReference type="AlphaFoldDB" id="A0AAQ3K861"/>
<organism evidence="17 18">
    <name type="scientific">Canna indica</name>
    <name type="common">Indian-shot</name>
    <dbReference type="NCBI Taxonomy" id="4628"/>
    <lineage>
        <taxon>Eukaryota</taxon>
        <taxon>Viridiplantae</taxon>
        <taxon>Streptophyta</taxon>
        <taxon>Embryophyta</taxon>
        <taxon>Tracheophyta</taxon>
        <taxon>Spermatophyta</taxon>
        <taxon>Magnoliopsida</taxon>
        <taxon>Liliopsida</taxon>
        <taxon>Zingiberales</taxon>
        <taxon>Cannaceae</taxon>
        <taxon>Canna</taxon>
    </lineage>
</organism>
<evidence type="ECO:0000256" key="14">
    <source>
        <dbReference type="SAM" id="MobiDB-lite"/>
    </source>
</evidence>
<evidence type="ECO:0000313" key="17">
    <source>
        <dbReference type="EMBL" id="WOL02765.1"/>
    </source>
</evidence>
<evidence type="ECO:0000259" key="16">
    <source>
        <dbReference type="PROSITE" id="PS50089"/>
    </source>
</evidence>
<feature type="transmembrane region" description="Helical" evidence="15">
    <location>
        <begin position="53"/>
        <end position="76"/>
    </location>
</feature>
<keyword evidence="11 15" id="KW-1133">Transmembrane helix</keyword>
<dbReference type="SUPFAM" id="SSF57850">
    <property type="entry name" value="RING/U-box"/>
    <property type="match status" value="1"/>
</dbReference>
<dbReference type="CDD" id="cd16461">
    <property type="entry name" value="RING-H2_EL5-like"/>
    <property type="match status" value="1"/>
</dbReference>
<gene>
    <name evidence="17" type="ORF">Cni_G11484</name>
</gene>
<feature type="region of interest" description="Disordered" evidence="14">
    <location>
        <begin position="336"/>
        <end position="355"/>
    </location>
</feature>
<evidence type="ECO:0000256" key="1">
    <source>
        <dbReference type="ARBA" id="ARBA00000900"/>
    </source>
</evidence>
<keyword evidence="8 13" id="KW-0863">Zinc-finger</keyword>
<evidence type="ECO:0000256" key="11">
    <source>
        <dbReference type="ARBA" id="ARBA00022989"/>
    </source>
</evidence>
<reference evidence="17 18" key="1">
    <citation type="submission" date="2023-10" db="EMBL/GenBank/DDBJ databases">
        <title>Chromosome-scale genome assembly provides insights into flower coloration mechanisms of Canna indica.</title>
        <authorList>
            <person name="Li C."/>
        </authorList>
    </citation>
    <scope>NUCLEOTIDE SEQUENCE [LARGE SCALE GENOMIC DNA]</scope>
    <source>
        <tissue evidence="17">Flower</tissue>
    </source>
</reference>
<comment type="pathway">
    <text evidence="3">Protein modification; protein ubiquitination.</text>
</comment>
<evidence type="ECO:0000256" key="4">
    <source>
        <dbReference type="ARBA" id="ARBA00012483"/>
    </source>
</evidence>
<dbReference type="GO" id="GO:0016567">
    <property type="term" value="P:protein ubiquitination"/>
    <property type="evidence" value="ECO:0007669"/>
    <property type="project" value="InterPro"/>
</dbReference>
<proteinExistence type="predicted"/>
<dbReference type="EC" id="2.3.2.27" evidence="4"/>
<comment type="catalytic activity">
    <reaction evidence="1">
        <text>S-ubiquitinyl-[E2 ubiquitin-conjugating enzyme]-L-cysteine + [acceptor protein]-L-lysine = [E2 ubiquitin-conjugating enzyme]-L-cysteine + N(6)-ubiquitinyl-[acceptor protein]-L-lysine.</text>
        <dbReference type="EC" id="2.3.2.27"/>
    </reaction>
</comment>
<keyword evidence="5" id="KW-0808">Transferase</keyword>
<dbReference type="FunFam" id="3.30.40.10:FF:000187">
    <property type="entry name" value="E3 ubiquitin-protein ligase ATL6"/>
    <property type="match status" value="1"/>
</dbReference>
<keyword evidence="18" id="KW-1185">Reference proteome</keyword>
<evidence type="ECO:0000256" key="2">
    <source>
        <dbReference type="ARBA" id="ARBA00004167"/>
    </source>
</evidence>
<feature type="region of interest" description="Disordered" evidence="14">
    <location>
        <begin position="221"/>
        <end position="245"/>
    </location>
</feature>
<evidence type="ECO:0000256" key="3">
    <source>
        <dbReference type="ARBA" id="ARBA00004906"/>
    </source>
</evidence>
<keyword evidence="10" id="KW-0862">Zinc</keyword>
<evidence type="ECO:0000256" key="5">
    <source>
        <dbReference type="ARBA" id="ARBA00022679"/>
    </source>
</evidence>
<evidence type="ECO:0000256" key="6">
    <source>
        <dbReference type="ARBA" id="ARBA00022692"/>
    </source>
</evidence>
<protein>
    <recommendedName>
        <fullName evidence="4">RING-type E3 ubiquitin transferase</fullName>
        <ecNumber evidence="4">2.3.2.27</ecNumber>
    </recommendedName>
</protein>
<comment type="subcellular location">
    <subcellularLocation>
        <location evidence="2">Membrane</location>
        <topology evidence="2">Single-pass membrane protein</topology>
    </subcellularLocation>
</comment>
<sequence>MASRPYRFLLPENDLYCGYAENCYFPPLPVPPPPPPPPPPTTFRFHPSSLVPALPIAAASLLASAALAILLALFILRRRRRRRMAAAAAMDDPGSFDDGEGGEVDHHVWYIRTTGLDESTIAAITMFAYKGGEGVLGASDADCAVCLSEFREGEILRLLPKCGHAFHRVCIDTWLRSHVNCPLCRAPIVASISTSNGADPGASTSFPLTFSSPGLALDHMESSSALSTEVDSSQNDGGLSETGRGTLEVETEAESLELGAGIPIVIVHIPDSEMRVPNDIGEQAFQPIRRSFSMDSFTPATLHHRLQLEERLDDNMKETAVGVEWINKIWRKEGNASTGTATHKETERSPSSVSRRFVLSRHGRASSSVLPL</sequence>
<dbReference type="PANTHER" id="PTHR46913:SF19">
    <property type="entry name" value="RING-TYPE E3 UBIQUITIN TRANSFERASE"/>
    <property type="match status" value="1"/>
</dbReference>
<dbReference type="SMART" id="SM00184">
    <property type="entry name" value="RING"/>
    <property type="match status" value="1"/>
</dbReference>